<dbReference type="InterPro" id="IPR045864">
    <property type="entry name" value="aa-tRNA-synth_II/BPL/LPL"/>
</dbReference>
<dbReference type="CDD" id="cd16442">
    <property type="entry name" value="BPL"/>
    <property type="match status" value="1"/>
</dbReference>
<dbReference type="SUPFAM" id="SSF55681">
    <property type="entry name" value="Class II aaRS and biotin synthetases"/>
    <property type="match status" value="1"/>
</dbReference>
<name>A0A1M6GGH0_9FIRM</name>
<feature type="domain" description="BPL/LPL catalytic" evidence="6">
    <location>
        <begin position="67"/>
        <end position="258"/>
    </location>
</feature>
<dbReference type="GO" id="GO:0005524">
    <property type="term" value="F:ATP binding"/>
    <property type="evidence" value="ECO:0007669"/>
    <property type="project" value="UniProtKB-UniRule"/>
</dbReference>
<evidence type="ECO:0000313" key="7">
    <source>
        <dbReference type="EMBL" id="SHJ08981.1"/>
    </source>
</evidence>
<gene>
    <name evidence="5" type="primary">birA</name>
    <name evidence="7" type="ORF">SAMN02745176_02378</name>
</gene>
<dbReference type="AlphaFoldDB" id="A0A1M6GGH0"/>
<dbReference type="STRING" id="1122184.SAMN02745176_02378"/>
<evidence type="ECO:0000256" key="5">
    <source>
        <dbReference type="HAMAP-Rule" id="MF_00978"/>
    </source>
</evidence>
<dbReference type="PROSITE" id="PS51733">
    <property type="entry name" value="BPL_LPL_CATALYTIC"/>
    <property type="match status" value="1"/>
</dbReference>
<dbReference type="Pfam" id="PF02237">
    <property type="entry name" value="BPL_C"/>
    <property type="match status" value="1"/>
</dbReference>
<feature type="binding site" evidence="5">
    <location>
        <position position="114"/>
    </location>
    <ligand>
        <name>biotin</name>
        <dbReference type="ChEBI" id="CHEBI:57586"/>
    </ligand>
</feature>
<comment type="catalytic activity">
    <reaction evidence="5">
        <text>biotin + L-lysyl-[protein] + ATP = N(6)-biotinyl-L-lysyl-[protein] + AMP + diphosphate + H(+)</text>
        <dbReference type="Rhea" id="RHEA:11756"/>
        <dbReference type="Rhea" id="RHEA-COMP:9752"/>
        <dbReference type="Rhea" id="RHEA-COMP:10505"/>
        <dbReference type="ChEBI" id="CHEBI:15378"/>
        <dbReference type="ChEBI" id="CHEBI:29969"/>
        <dbReference type="ChEBI" id="CHEBI:30616"/>
        <dbReference type="ChEBI" id="CHEBI:33019"/>
        <dbReference type="ChEBI" id="CHEBI:57586"/>
        <dbReference type="ChEBI" id="CHEBI:83144"/>
        <dbReference type="ChEBI" id="CHEBI:456215"/>
        <dbReference type="EC" id="6.3.4.15"/>
    </reaction>
</comment>
<dbReference type="GO" id="GO:0005737">
    <property type="term" value="C:cytoplasm"/>
    <property type="evidence" value="ECO:0007669"/>
    <property type="project" value="TreeGrafter"/>
</dbReference>
<accession>A0A1M6GGH0</accession>
<dbReference type="OrthoDB" id="9807064at2"/>
<dbReference type="InterPro" id="IPR013196">
    <property type="entry name" value="HTH_11"/>
</dbReference>
<keyword evidence="2 5" id="KW-0547">Nucleotide-binding</keyword>
<dbReference type="GO" id="GO:0016740">
    <property type="term" value="F:transferase activity"/>
    <property type="evidence" value="ECO:0007669"/>
    <property type="project" value="UniProtKB-ARBA"/>
</dbReference>
<dbReference type="PANTHER" id="PTHR12835">
    <property type="entry name" value="BIOTIN PROTEIN LIGASE"/>
    <property type="match status" value="1"/>
</dbReference>
<evidence type="ECO:0000256" key="3">
    <source>
        <dbReference type="ARBA" id="ARBA00022840"/>
    </source>
</evidence>
<keyword evidence="3 5" id="KW-0067">ATP-binding</keyword>
<keyword evidence="4 5" id="KW-0092">Biotin</keyword>
<evidence type="ECO:0000259" key="6">
    <source>
        <dbReference type="PROSITE" id="PS51733"/>
    </source>
</evidence>
<dbReference type="InterPro" id="IPR036388">
    <property type="entry name" value="WH-like_DNA-bd_sf"/>
</dbReference>
<dbReference type="Pfam" id="PF08279">
    <property type="entry name" value="HTH_11"/>
    <property type="match status" value="1"/>
</dbReference>
<reference evidence="7 8" key="1">
    <citation type="submission" date="2016-11" db="EMBL/GenBank/DDBJ databases">
        <authorList>
            <person name="Jaros S."/>
            <person name="Januszkiewicz K."/>
            <person name="Wedrychowicz H."/>
        </authorList>
    </citation>
    <scope>NUCLEOTIDE SEQUENCE [LARGE SCALE GENOMIC DNA]</scope>
    <source>
        <strain evidence="7 8">DSM 19022</strain>
    </source>
</reference>
<dbReference type="PANTHER" id="PTHR12835:SF5">
    <property type="entry name" value="BIOTIN--PROTEIN LIGASE"/>
    <property type="match status" value="1"/>
</dbReference>
<keyword evidence="5" id="KW-0678">Repressor</keyword>
<sequence>MKDEILKELINNKNRYLSGQELSNKLGISRTAIWKHINKLKEEGYIINSVTNKGYILVEAPDILHPVEIKELLNTNFIGKEIIYLNSVDSTNNYGKKMAENDFTDGTVIIAEEQTSGRGRLGRHWISPKGKGIWMTIMLKPDIKPDQASQITLIAAMAVLKGIKAICDMDTMIKWPNDIVLNGKKICGILTEMSGEIERINYLCVGIGINVNSEESDFTDKAIDIATSIKIAKGVKVERKKLIARILDYFESYYSTFLIKGSLKFMMDEYKRSLANIGKEVILIGKDGEILAKAEDVTAEGHLVVRLGDGTLMEVSSGEVSVRGIYGYI</sequence>
<keyword evidence="5" id="KW-0804">Transcription</keyword>
<comment type="similarity">
    <text evidence="5">Belongs to the biotin--protein ligase family.</text>
</comment>
<dbReference type="SUPFAM" id="SSF50037">
    <property type="entry name" value="C-terminal domain of transcriptional repressors"/>
    <property type="match status" value="1"/>
</dbReference>
<dbReference type="Gene3D" id="3.30.930.10">
    <property type="entry name" value="Bira Bifunctional Protein, Domain 2"/>
    <property type="match status" value="1"/>
</dbReference>
<dbReference type="GO" id="GO:0006355">
    <property type="term" value="P:regulation of DNA-templated transcription"/>
    <property type="evidence" value="ECO:0007669"/>
    <property type="project" value="UniProtKB-UniRule"/>
</dbReference>
<feature type="DNA-binding region" description="H-T-H motif" evidence="5">
    <location>
        <begin position="19"/>
        <end position="38"/>
    </location>
</feature>
<dbReference type="InterPro" id="IPR011991">
    <property type="entry name" value="ArsR-like_HTH"/>
</dbReference>
<dbReference type="InterPro" id="IPR003142">
    <property type="entry name" value="BPL_C"/>
</dbReference>
<dbReference type="CDD" id="cd00090">
    <property type="entry name" value="HTH_ARSR"/>
    <property type="match status" value="1"/>
</dbReference>
<evidence type="ECO:0000256" key="1">
    <source>
        <dbReference type="ARBA" id="ARBA00022598"/>
    </source>
</evidence>
<dbReference type="Proteomes" id="UP000184442">
    <property type="component" value="Unassembled WGS sequence"/>
</dbReference>
<dbReference type="InterPro" id="IPR004408">
    <property type="entry name" value="Biotin_CoA_COase_ligase"/>
</dbReference>
<protein>
    <recommendedName>
        <fullName evidence="5">Bifunctional ligase/repressor BirA</fullName>
    </recommendedName>
    <alternativeName>
        <fullName evidence="5">Biotin--[acetyl-CoA-carboxylase] ligase</fullName>
        <ecNumber evidence="5">6.3.4.15</ecNumber>
    </alternativeName>
    <alternativeName>
        <fullName evidence="5">Biotin--protein ligase</fullName>
    </alternativeName>
    <alternativeName>
        <fullName evidence="5">Biotin-[acetyl-CoA carboxylase] synthetase</fullName>
    </alternativeName>
</protein>
<dbReference type="InterPro" id="IPR008988">
    <property type="entry name" value="Transcriptional_repressor_C"/>
</dbReference>
<dbReference type="HAMAP" id="MF_00978">
    <property type="entry name" value="Bifunct_BirA"/>
    <property type="match status" value="1"/>
</dbReference>
<dbReference type="GO" id="GO:0009249">
    <property type="term" value="P:protein lipoylation"/>
    <property type="evidence" value="ECO:0007669"/>
    <property type="project" value="UniProtKB-ARBA"/>
</dbReference>
<keyword evidence="1 5" id="KW-0436">Ligase</keyword>
<keyword evidence="5" id="KW-0238">DNA-binding</keyword>
<dbReference type="InterPro" id="IPR036390">
    <property type="entry name" value="WH_DNA-bd_sf"/>
</dbReference>
<dbReference type="EMBL" id="FQZS01000015">
    <property type="protein sequence ID" value="SHJ08981.1"/>
    <property type="molecule type" value="Genomic_DNA"/>
</dbReference>
<dbReference type="Gene3D" id="2.30.30.100">
    <property type="match status" value="1"/>
</dbReference>
<dbReference type="Gene3D" id="1.10.10.10">
    <property type="entry name" value="Winged helix-like DNA-binding domain superfamily/Winged helix DNA-binding domain"/>
    <property type="match status" value="1"/>
</dbReference>
<comment type="function">
    <text evidence="5">Acts both as a biotin--[acetyl-CoA-carboxylase] ligase and a repressor.</text>
</comment>
<dbReference type="GO" id="GO:0004077">
    <property type="term" value="F:biotin--[biotin carboxyl-carrier protein] ligase activity"/>
    <property type="evidence" value="ECO:0007669"/>
    <property type="project" value="UniProtKB-UniRule"/>
</dbReference>
<evidence type="ECO:0000256" key="4">
    <source>
        <dbReference type="ARBA" id="ARBA00023267"/>
    </source>
</evidence>
<dbReference type="NCBIfam" id="TIGR00121">
    <property type="entry name" value="birA_ligase"/>
    <property type="match status" value="1"/>
</dbReference>
<dbReference type="EC" id="6.3.4.15" evidence="5"/>
<feature type="binding site" evidence="5">
    <location>
        <begin position="90"/>
        <end position="92"/>
    </location>
    <ligand>
        <name>biotin</name>
        <dbReference type="ChEBI" id="CHEBI:57586"/>
    </ligand>
</feature>
<dbReference type="Pfam" id="PF03099">
    <property type="entry name" value="BPL_LplA_LipB"/>
    <property type="match status" value="1"/>
</dbReference>
<proteinExistence type="inferred from homology"/>
<dbReference type="InterPro" id="IPR004143">
    <property type="entry name" value="BPL_LPL_catalytic"/>
</dbReference>
<dbReference type="SUPFAM" id="SSF46785">
    <property type="entry name" value="Winged helix' DNA-binding domain"/>
    <property type="match status" value="1"/>
</dbReference>
<feature type="binding site" evidence="5">
    <location>
        <position position="185"/>
    </location>
    <ligand>
        <name>biotin</name>
        <dbReference type="ChEBI" id="CHEBI:57586"/>
    </ligand>
</feature>
<keyword evidence="5" id="KW-0805">Transcription regulation</keyword>
<dbReference type="RefSeq" id="WP_073026417.1">
    <property type="nucleotide sequence ID" value="NZ_FQZS01000015.1"/>
</dbReference>
<feature type="binding site" evidence="5">
    <location>
        <begin position="118"/>
        <end position="120"/>
    </location>
    <ligand>
        <name>biotin</name>
        <dbReference type="ChEBI" id="CHEBI:57586"/>
    </ligand>
</feature>
<keyword evidence="8" id="KW-1185">Reference proteome</keyword>
<evidence type="ECO:0000256" key="2">
    <source>
        <dbReference type="ARBA" id="ARBA00022741"/>
    </source>
</evidence>
<organism evidence="7 8">
    <name type="scientific">Lutispora thermophila DSM 19022</name>
    <dbReference type="NCBI Taxonomy" id="1122184"/>
    <lineage>
        <taxon>Bacteria</taxon>
        <taxon>Bacillati</taxon>
        <taxon>Bacillota</taxon>
        <taxon>Clostridia</taxon>
        <taxon>Lutisporales</taxon>
        <taxon>Lutisporaceae</taxon>
        <taxon>Lutispora</taxon>
    </lineage>
</organism>
<evidence type="ECO:0000313" key="8">
    <source>
        <dbReference type="Proteomes" id="UP000184442"/>
    </source>
</evidence>
<dbReference type="GO" id="GO:0003677">
    <property type="term" value="F:DNA binding"/>
    <property type="evidence" value="ECO:0007669"/>
    <property type="project" value="UniProtKB-UniRule"/>
</dbReference>
<dbReference type="InterPro" id="IPR030855">
    <property type="entry name" value="Bifunct_BirA"/>
</dbReference>